<evidence type="ECO:0000256" key="4">
    <source>
        <dbReference type="ARBA" id="ARBA00023163"/>
    </source>
</evidence>
<keyword evidence="2" id="KW-0805">Transcription regulation</keyword>
<feature type="compositionally biased region" description="Polar residues" evidence="6">
    <location>
        <begin position="95"/>
        <end position="113"/>
    </location>
</feature>
<feature type="region of interest" description="Disordered" evidence="6">
    <location>
        <begin position="525"/>
        <end position="560"/>
    </location>
</feature>
<comment type="subcellular location">
    <subcellularLocation>
        <location evidence="1">Nucleus</location>
    </subcellularLocation>
</comment>
<feature type="compositionally biased region" description="Basic and acidic residues" evidence="6">
    <location>
        <begin position="40"/>
        <end position="52"/>
    </location>
</feature>
<dbReference type="InterPro" id="IPR036864">
    <property type="entry name" value="Zn2-C6_fun-type_DNA-bd_sf"/>
</dbReference>
<dbReference type="PROSITE" id="PS00463">
    <property type="entry name" value="ZN2_CY6_FUNGAL_1"/>
    <property type="match status" value="1"/>
</dbReference>
<dbReference type="GO" id="GO:0008270">
    <property type="term" value="F:zinc ion binding"/>
    <property type="evidence" value="ECO:0007669"/>
    <property type="project" value="InterPro"/>
</dbReference>
<dbReference type="GO" id="GO:0005634">
    <property type="term" value="C:nucleus"/>
    <property type="evidence" value="ECO:0007669"/>
    <property type="project" value="UniProtKB-SubCell"/>
</dbReference>
<evidence type="ECO:0000259" key="7">
    <source>
        <dbReference type="PROSITE" id="PS50048"/>
    </source>
</evidence>
<evidence type="ECO:0000313" key="8">
    <source>
        <dbReference type="EMBL" id="KAH7353296.1"/>
    </source>
</evidence>
<dbReference type="PANTHER" id="PTHR31845:SF10">
    <property type="entry name" value="ZN(II)2CYS6 TRANSCRIPTION FACTOR (EUROFUNG)"/>
    <property type="match status" value="1"/>
</dbReference>
<dbReference type="PROSITE" id="PS50048">
    <property type="entry name" value="ZN2_CY6_FUNGAL_2"/>
    <property type="match status" value="1"/>
</dbReference>
<dbReference type="PANTHER" id="PTHR31845">
    <property type="entry name" value="FINGER DOMAIN PROTEIN, PUTATIVE-RELATED"/>
    <property type="match status" value="1"/>
</dbReference>
<evidence type="ECO:0000313" key="9">
    <source>
        <dbReference type="Proteomes" id="UP000813385"/>
    </source>
</evidence>
<evidence type="ECO:0000256" key="3">
    <source>
        <dbReference type="ARBA" id="ARBA00023125"/>
    </source>
</evidence>
<keyword evidence="5" id="KW-0539">Nucleus</keyword>
<protein>
    <recommendedName>
        <fullName evidence="7">Zn(2)-C6 fungal-type domain-containing protein</fullName>
    </recommendedName>
</protein>
<evidence type="ECO:0000256" key="1">
    <source>
        <dbReference type="ARBA" id="ARBA00004123"/>
    </source>
</evidence>
<comment type="caution">
    <text evidence="8">The sequence shown here is derived from an EMBL/GenBank/DDBJ whole genome shotgun (WGS) entry which is preliminary data.</text>
</comment>
<reference evidence="8" key="1">
    <citation type="journal article" date="2021" name="Nat. Commun.">
        <title>Genetic determinants of endophytism in the Arabidopsis root mycobiome.</title>
        <authorList>
            <person name="Mesny F."/>
            <person name="Miyauchi S."/>
            <person name="Thiergart T."/>
            <person name="Pickel B."/>
            <person name="Atanasova L."/>
            <person name="Karlsson M."/>
            <person name="Huettel B."/>
            <person name="Barry K.W."/>
            <person name="Haridas S."/>
            <person name="Chen C."/>
            <person name="Bauer D."/>
            <person name="Andreopoulos W."/>
            <person name="Pangilinan J."/>
            <person name="LaButti K."/>
            <person name="Riley R."/>
            <person name="Lipzen A."/>
            <person name="Clum A."/>
            <person name="Drula E."/>
            <person name="Henrissat B."/>
            <person name="Kohler A."/>
            <person name="Grigoriev I.V."/>
            <person name="Martin F.M."/>
            <person name="Hacquard S."/>
        </authorList>
    </citation>
    <scope>NUCLEOTIDE SEQUENCE</scope>
    <source>
        <strain evidence="8">MPI-CAGE-AT-0016</strain>
    </source>
</reference>
<accession>A0A8K0TD68</accession>
<keyword evidence="9" id="KW-1185">Reference proteome</keyword>
<dbReference type="Proteomes" id="UP000813385">
    <property type="component" value="Unassembled WGS sequence"/>
</dbReference>
<dbReference type="GO" id="GO:0000976">
    <property type="term" value="F:transcription cis-regulatory region binding"/>
    <property type="evidence" value="ECO:0007669"/>
    <property type="project" value="TreeGrafter"/>
</dbReference>
<dbReference type="InterPro" id="IPR051089">
    <property type="entry name" value="prtT"/>
</dbReference>
<feature type="region of interest" description="Disordered" evidence="6">
    <location>
        <begin position="32"/>
        <end position="71"/>
    </location>
</feature>
<dbReference type="Gene3D" id="4.10.240.10">
    <property type="entry name" value="Zn(2)-C6 fungal-type DNA-binding domain"/>
    <property type="match status" value="1"/>
</dbReference>
<gene>
    <name evidence="8" type="ORF">B0T11DRAFT_320351</name>
</gene>
<dbReference type="AlphaFoldDB" id="A0A8K0TD68"/>
<organism evidence="8 9">
    <name type="scientific">Plectosphaerella cucumerina</name>
    <dbReference type="NCBI Taxonomy" id="40658"/>
    <lineage>
        <taxon>Eukaryota</taxon>
        <taxon>Fungi</taxon>
        <taxon>Dikarya</taxon>
        <taxon>Ascomycota</taxon>
        <taxon>Pezizomycotina</taxon>
        <taxon>Sordariomycetes</taxon>
        <taxon>Hypocreomycetidae</taxon>
        <taxon>Glomerellales</taxon>
        <taxon>Plectosphaerellaceae</taxon>
        <taxon>Plectosphaerella</taxon>
    </lineage>
</organism>
<dbReference type="EMBL" id="JAGPXD010000005">
    <property type="protein sequence ID" value="KAH7353296.1"/>
    <property type="molecule type" value="Genomic_DNA"/>
</dbReference>
<feature type="compositionally biased region" description="Polar residues" evidence="6">
    <location>
        <begin position="548"/>
        <end position="560"/>
    </location>
</feature>
<dbReference type="CDD" id="cd12148">
    <property type="entry name" value="fungal_TF_MHR"/>
    <property type="match status" value="1"/>
</dbReference>
<evidence type="ECO:0000256" key="6">
    <source>
        <dbReference type="SAM" id="MobiDB-lite"/>
    </source>
</evidence>
<sequence>MSYTGASPQHRGDQKWGVACAHCALSKAKCLRSNSSPGAKCDRCQRLGKDCAARPPKVRKKRQSKPSRTAKLEERLETLIKQLQSSGQDIPAPQPSTDTTSSRAPQGSSNPATGASPPLFQDSRAVNIEPSPANPEDLPHTGPTWIPKTYNSHGPTRCICRPSPGAAPGPLQSDEALLRIYREELMPTYPFVVVPPHMTAAELQATRPFLMACIRMVASFCSMRSMQGQMYQLMAYISDHMLMRSERSLDLLSGIVVMLSFYNYHCFLHSQLQNLTSLAMTLVAELGLKRPPSWQERTRLMVLNLGPLKERTNEERRLCLGVWHLSSCISIGFQQLDPIRFSPYMQECLRHLDEEREVASDETLVQLIRIQLLSEKITLLDGRYDTDSELENIPKAPVSGYIIALQAELDVLRKTMPRSLRNNKLLDLQLLTVRLRLYEPPRADAALLSSLSKSLTTSTPLSSASSPLDGFYRSHAAIKAWFDAFLSYPVSSYYCVPLPISINMIYATIVLGRWAKLSGLGGRTSADIQPRDPSGSYSNPTHGPPTPASSILNDSPSSADGDQLAPALAALKVQLATQPGLHLDINGLIETLCDRLDEAGAALVARSMTPHAPEGNVWMLKAAKLRVAQFKLQQWAEMVGGEGVEEEEEDDGMVEGGEQGSQVFHPESQSMEAAGSQQPAGGRMAMPFGGEVFEGMDDFMWTDDWEDWGFPFEGNGPFHGD</sequence>
<feature type="region of interest" description="Disordered" evidence="6">
    <location>
        <begin position="83"/>
        <end position="143"/>
    </location>
</feature>
<feature type="domain" description="Zn(2)-C6 fungal-type" evidence="7">
    <location>
        <begin position="19"/>
        <end position="51"/>
    </location>
</feature>
<keyword evidence="3" id="KW-0238">DNA-binding</keyword>
<dbReference type="InterPro" id="IPR001138">
    <property type="entry name" value="Zn2Cys6_DnaBD"/>
</dbReference>
<dbReference type="SUPFAM" id="SSF57701">
    <property type="entry name" value="Zn2/Cys6 DNA-binding domain"/>
    <property type="match status" value="1"/>
</dbReference>
<evidence type="ECO:0000256" key="2">
    <source>
        <dbReference type="ARBA" id="ARBA00023015"/>
    </source>
</evidence>
<proteinExistence type="predicted"/>
<keyword evidence="4" id="KW-0804">Transcription</keyword>
<name>A0A8K0TD68_9PEZI</name>
<dbReference type="GO" id="GO:0000981">
    <property type="term" value="F:DNA-binding transcription factor activity, RNA polymerase II-specific"/>
    <property type="evidence" value="ECO:0007669"/>
    <property type="project" value="InterPro"/>
</dbReference>
<feature type="compositionally biased region" description="Basic residues" evidence="6">
    <location>
        <begin position="56"/>
        <end position="65"/>
    </location>
</feature>
<dbReference type="OrthoDB" id="5226580at2759"/>
<evidence type="ECO:0000256" key="5">
    <source>
        <dbReference type="ARBA" id="ARBA00023242"/>
    </source>
</evidence>